<dbReference type="EMBL" id="BFEA01000423">
    <property type="protein sequence ID" value="GBG82963.1"/>
    <property type="molecule type" value="Genomic_DNA"/>
</dbReference>
<feature type="region of interest" description="Disordered" evidence="1">
    <location>
        <begin position="224"/>
        <end position="355"/>
    </location>
</feature>
<name>A0A388LL52_CHABU</name>
<dbReference type="PROSITE" id="PS51782">
    <property type="entry name" value="LYSM"/>
    <property type="match status" value="1"/>
</dbReference>
<feature type="compositionally biased region" description="Acidic residues" evidence="1">
    <location>
        <begin position="990"/>
        <end position="1000"/>
    </location>
</feature>
<feature type="compositionally biased region" description="Low complexity" evidence="1">
    <location>
        <begin position="103"/>
        <end position="118"/>
    </location>
</feature>
<dbReference type="SMART" id="SM00257">
    <property type="entry name" value="LysM"/>
    <property type="match status" value="1"/>
</dbReference>
<feature type="region of interest" description="Disordered" evidence="1">
    <location>
        <begin position="93"/>
        <end position="131"/>
    </location>
</feature>
<evidence type="ECO:0000256" key="1">
    <source>
        <dbReference type="SAM" id="MobiDB-lite"/>
    </source>
</evidence>
<sequence length="1165" mass="121101">MASQAAVSGAPVGRVSLGCSRERSREEMGGTVRRQRMHRCACCGASLIPVQASTSFLSADPTRRHVAPLRLILAPGLSRLGSQSFASFTPRIRGSPTLSQQPARQTTTVRANVTTGTRSSADDSRINGPQQGIREHLVGNGDTLYGIARKYGCSVEAILKLNARTIEDPDDIYPREVLLIPAAPGPATNVTRPNAQSATQVTSAIGKTSGAQLVGKERVSVQSLWDEDRASASESDGKRKKQETSGDGPNKGSRLAVLKGAEKPPGSRTGGEAQAVRSAIQEVPEQKGSSRSSQADEGVRARADASSSGKVVPAARGREEVNKDRPLPSISVLEKAGGDAPAAKSPQQQIEDTAALNSPSAAAVWIQEVVANDPLVEVGPEMIAKRMGSSGSAQSSALQPSSLRGSASAGRSGKVSTTEALLPPMPPESFTVKKGALWGAGIAALLALLVYLYQRLRNSRSSSPRVIMQTRDIKPGSFDQPSTSAVPVTGGSLPQLDSDRQGWQVVRGPAGSGAVSMADEDEGEEKGRDLVSTLQPSDASRAKSHFQDVVLTRTGNVEDMKTETIQAYSAEELGESHALELDSSETEASLPHSGGNRQGIAATTATAAASETEASLPHYGGNQQGIAATAATAAVVGAVAAMDNDIAKPTSTTDNLSSTDGHSRTTVAAAGAVGASGVRETIDGDIAAAGKWFGASGVRETIDGDIPAQKPSAADDLSLPDSDVTDVQSAEANLSLSEQRSSGDATGLTEGHAAEEEITPQATGAPGAAEGVTSEDKLSETVDDADDESATVASRIGEAMERAVQAESDATYGREDVEGETVDDADASETVASRIGEAMESAVQAESDATYGWEDVDGGDDDEGNGVLVNGGDLTGVNGFDYTDDTDHGTGDGGSSGVQDEGYAVAVVQGRGREGEREEDQELGNGFSTVSTAAREEEVDDDEVRKGLVGDVVGSSLLADGVGRRDSLSAEAGADVAEHEDDLKGGQSGDEPDDDLEDYENDTREASLSAEEEEKETTSGNAVIRLTATEEEKEMEAAFPVDNRTPERGEEILYTDLDLTEVDEELRDALEEVAAAGDRFATARQDINKTVKAALPAIIFGVGGLGALAGVAGVLQVVGLAATATVASQVVWADSREKLVQDLMEIKDHKSLMEFLRARKLVKDS</sequence>
<reference evidence="4 5" key="1">
    <citation type="journal article" date="2018" name="Cell">
        <title>The Chara Genome: Secondary Complexity and Implications for Plant Terrestrialization.</title>
        <authorList>
            <person name="Nishiyama T."/>
            <person name="Sakayama H."/>
            <person name="Vries J.D."/>
            <person name="Buschmann H."/>
            <person name="Saint-Marcoux D."/>
            <person name="Ullrich K.K."/>
            <person name="Haas F.B."/>
            <person name="Vanderstraeten L."/>
            <person name="Becker D."/>
            <person name="Lang D."/>
            <person name="Vosolsobe S."/>
            <person name="Rombauts S."/>
            <person name="Wilhelmsson P.K.I."/>
            <person name="Janitza P."/>
            <person name="Kern R."/>
            <person name="Heyl A."/>
            <person name="Rumpler F."/>
            <person name="Villalobos L.I.A.C."/>
            <person name="Clay J.M."/>
            <person name="Skokan R."/>
            <person name="Toyoda A."/>
            <person name="Suzuki Y."/>
            <person name="Kagoshima H."/>
            <person name="Schijlen E."/>
            <person name="Tajeshwar N."/>
            <person name="Catarino B."/>
            <person name="Hetherington A.J."/>
            <person name="Saltykova A."/>
            <person name="Bonnot C."/>
            <person name="Breuninger H."/>
            <person name="Symeonidi A."/>
            <person name="Radhakrishnan G.V."/>
            <person name="Van Nieuwerburgh F."/>
            <person name="Deforce D."/>
            <person name="Chang C."/>
            <person name="Karol K.G."/>
            <person name="Hedrich R."/>
            <person name="Ulvskov P."/>
            <person name="Glockner G."/>
            <person name="Delwiche C.F."/>
            <person name="Petrasek J."/>
            <person name="Van de Peer Y."/>
            <person name="Friml J."/>
            <person name="Beilby M."/>
            <person name="Dolan L."/>
            <person name="Kohara Y."/>
            <person name="Sugano S."/>
            <person name="Fujiyama A."/>
            <person name="Delaux P.-M."/>
            <person name="Quint M."/>
            <person name="TheiBen G."/>
            <person name="Hagemann M."/>
            <person name="Harholt J."/>
            <person name="Dunand C."/>
            <person name="Zachgo S."/>
            <person name="Langdale J."/>
            <person name="Maumus F."/>
            <person name="Straeten D.V.D."/>
            <person name="Gould S.B."/>
            <person name="Rensing S.A."/>
        </authorList>
    </citation>
    <scope>NUCLEOTIDE SEQUENCE [LARGE SCALE GENOMIC DNA]</scope>
    <source>
        <strain evidence="4 5">S276</strain>
    </source>
</reference>
<keyword evidence="2" id="KW-1133">Transmembrane helix</keyword>
<keyword evidence="2" id="KW-0472">Membrane</keyword>
<keyword evidence="2" id="KW-0812">Transmembrane</keyword>
<dbReference type="Gene3D" id="3.10.350.10">
    <property type="entry name" value="LysM domain"/>
    <property type="match status" value="1"/>
</dbReference>
<feature type="domain" description="LysM" evidence="3">
    <location>
        <begin position="134"/>
        <end position="180"/>
    </location>
</feature>
<gene>
    <name evidence="4" type="ORF">CBR_g36489</name>
</gene>
<protein>
    <recommendedName>
        <fullName evidence="3">LysM domain-containing protein</fullName>
    </recommendedName>
</protein>
<evidence type="ECO:0000259" key="3">
    <source>
        <dbReference type="PROSITE" id="PS51782"/>
    </source>
</evidence>
<dbReference type="AlphaFoldDB" id="A0A388LL52"/>
<feature type="region of interest" description="Disordered" evidence="1">
    <location>
        <begin position="507"/>
        <end position="539"/>
    </location>
</feature>
<feature type="region of interest" description="Disordered" evidence="1">
    <location>
        <begin position="969"/>
        <end position="1023"/>
    </location>
</feature>
<feature type="region of interest" description="Disordered" evidence="1">
    <location>
        <begin position="755"/>
        <end position="788"/>
    </location>
</feature>
<dbReference type="Gramene" id="GBG82963">
    <property type="protein sequence ID" value="GBG82963"/>
    <property type="gene ID" value="CBR_g36489"/>
</dbReference>
<feature type="region of interest" description="Disordered" evidence="1">
    <location>
        <begin position="703"/>
        <end position="726"/>
    </location>
</feature>
<feature type="compositionally biased region" description="Basic and acidic residues" evidence="1">
    <location>
        <begin position="226"/>
        <end position="237"/>
    </location>
</feature>
<dbReference type="Pfam" id="PF01476">
    <property type="entry name" value="LysM"/>
    <property type="match status" value="1"/>
</dbReference>
<dbReference type="CDD" id="cd00118">
    <property type="entry name" value="LysM"/>
    <property type="match status" value="1"/>
</dbReference>
<feature type="compositionally biased region" description="Polar residues" evidence="1">
    <location>
        <begin position="345"/>
        <end position="355"/>
    </location>
</feature>
<proteinExistence type="predicted"/>
<feature type="compositionally biased region" description="Low complexity" evidence="1">
    <location>
        <begin position="388"/>
        <end position="413"/>
    </location>
</feature>
<accession>A0A388LL52</accession>
<organism evidence="4 5">
    <name type="scientific">Chara braunii</name>
    <name type="common">Braun's stonewort</name>
    <dbReference type="NCBI Taxonomy" id="69332"/>
    <lineage>
        <taxon>Eukaryota</taxon>
        <taxon>Viridiplantae</taxon>
        <taxon>Streptophyta</taxon>
        <taxon>Charophyceae</taxon>
        <taxon>Charales</taxon>
        <taxon>Characeae</taxon>
        <taxon>Chara</taxon>
    </lineage>
</organism>
<dbReference type="Proteomes" id="UP000265515">
    <property type="component" value="Unassembled WGS sequence"/>
</dbReference>
<evidence type="ECO:0000256" key="2">
    <source>
        <dbReference type="SAM" id="Phobius"/>
    </source>
</evidence>
<feature type="region of interest" description="Disordered" evidence="1">
    <location>
        <begin position="387"/>
        <end position="426"/>
    </location>
</feature>
<feature type="region of interest" description="Disordered" evidence="1">
    <location>
        <begin position="878"/>
        <end position="947"/>
    </location>
</feature>
<keyword evidence="5" id="KW-1185">Reference proteome</keyword>
<evidence type="ECO:0000313" key="5">
    <source>
        <dbReference type="Proteomes" id="UP000265515"/>
    </source>
</evidence>
<dbReference type="InterPro" id="IPR036779">
    <property type="entry name" value="LysM_dom_sf"/>
</dbReference>
<feature type="compositionally biased region" description="Low complexity" evidence="1">
    <location>
        <begin position="711"/>
        <end position="722"/>
    </location>
</feature>
<evidence type="ECO:0000313" key="4">
    <source>
        <dbReference type="EMBL" id="GBG82963.1"/>
    </source>
</evidence>
<dbReference type="InterPro" id="IPR018392">
    <property type="entry name" value="LysM"/>
</dbReference>
<comment type="caution">
    <text evidence="4">The sequence shown here is derived from an EMBL/GenBank/DDBJ whole genome shotgun (WGS) entry which is preliminary data.</text>
</comment>
<dbReference type="OrthoDB" id="2013718at2759"/>
<dbReference type="SUPFAM" id="SSF54106">
    <property type="entry name" value="LysM domain"/>
    <property type="match status" value="1"/>
</dbReference>
<feature type="compositionally biased region" description="Basic and acidic residues" evidence="1">
    <location>
        <begin position="316"/>
        <end position="326"/>
    </location>
</feature>
<feature type="region of interest" description="Disordered" evidence="1">
    <location>
        <begin position="576"/>
        <end position="609"/>
    </location>
</feature>
<feature type="transmembrane region" description="Helical" evidence="2">
    <location>
        <begin position="1093"/>
        <end position="1115"/>
    </location>
</feature>